<dbReference type="AlphaFoldDB" id="A0A2N9VV98"/>
<protein>
    <submittedName>
        <fullName evidence="2">Transcriptional regulator</fullName>
    </submittedName>
</protein>
<dbReference type="Proteomes" id="UP000232163">
    <property type="component" value="Unassembled WGS sequence"/>
</dbReference>
<dbReference type="OrthoDB" id="9789781at2"/>
<sequence>MIAQTHRDRALEVARRQGIARGRDFDAAGVPRVYLQRLRDEGVLQQVGRGLYKLASAEVASATSLAEAARIQPKGVIGLLSALQFHNLTTQTPHAVWMLLGPKDWAPTNPSVSLKIVRASGEALRAGIETHQIDGVPVPITSPAKTVADCFKHRNKIGLDVAIEALRDLIKSRKGRAGLNELWRYAEIDRVQTVMRPYIEAMVS</sequence>
<dbReference type="KEGG" id="pht:BLM14_19775"/>
<evidence type="ECO:0000313" key="2">
    <source>
        <dbReference type="EMBL" id="PIO43416.1"/>
    </source>
</evidence>
<keyword evidence="3" id="KW-1185">Reference proteome</keyword>
<organism evidence="2 3">
    <name type="scientific">Phyllobacterium zundukense</name>
    <dbReference type="NCBI Taxonomy" id="1867719"/>
    <lineage>
        <taxon>Bacteria</taxon>
        <taxon>Pseudomonadati</taxon>
        <taxon>Pseudomonadota</taxon>
        <taxon>Alphaproteobacteria</taxon>
        <taxon>Hyphomicrobiales</taxon>
        <taxon>Phyllobacteriaceae</taxon>
        <taxon>Phyllobacterium</taxon>
    </lineage>
</organism>
<proteinExistence type="predicted"/>
<dbReference type="Pfam" id="PF13338">
    <property type="entry name" value="AbiEi_4"/>
    <property type="match status" value="1"/>
</dbReference>
<dbReference type="InterPro" id="IPR025159">
    <property type="entry name" value="AbiEi_N"/>
</dbReference>
<evidence type="ECO:0000259" key="1">
    <source>
        <dbReference type="Pfam" id="PF13338"/>
    </source>
</evidence>
<dbReference type="RefSeq" id="WP_100001645.1">
    <property type="nucleotide sequence ID" value="NZ_CP017941.1"/>
</dbReference>
<dbReference type="EMBL" id="MZMT01000040">
    <property type="protein sequence ID" value="PIO43416.1"/>
    <property type="molecule type" value="Genomic_DNA"/>
</dbReference>
<comment type="caution">
    <text evidence="2">The sequence shown here is derived from an EMBL/GenBank/DDBJ whole genome shotgun (WGS) entry which is preliminary data.</text>
</comment>
<name>A0A2N9VV98_9HYPH</name>
<accession>A0A2N9VV98</accession>
<gene>
    <name evidence="2" type="ORF">B5P45_18055</name>
</gene>
<reference evidence="2 3" key="1">
    <citation type="journal article" date="2017" name="Int J Environ Stud">
        <title>Does the Miocene-Pliocene relict legume Oxytropis triphylla form nitrogen-fixing nodules with a combination of bacterial strains?</title>
        <authorList>
            <person name="Safronova V."/>
            <person name="Belimov A."/>
            <person name="Sazanova A."/>
            <person name="Kuznetsova I."/>
            <person name="Popova J."/>
            <person name="Andronov E."/>
            <person name="Verkhozina A."/>
            <person name="Tikhonovich I."/>
        </authorList>
    </citation>
    <scope>NUCLEOTIDE SEQUENCE [LARGE SCALE GENOMIC DNA]</scope>
    <source>
        <strain evidence="2 3">Tri-38</strain>
    </source>
</reference>
<evidence type="ECO:0000313" key="3">
    <source>
        <dbReference type="Proteomes" id="UP000232163"/>
    </source>
</evidence>
<feature type="domain" description="AbiEi antitoxin N-terminal" evidence="1">
    <location>
        <begin position="9"/>
        <end position="52"/>
    </location>
</feature>